<organism evidence="1 2">
    <name type="scientific">Ataeniobius toweri</name>
    <dbReference type="NCBI Taxonomy" id="208326"/>
    <lineage>
        <taxon>Eukaryota</taxon>
        <taxon>Metazoa</taxon>
        <taxon>Chordata</taxon>
        <taxon>Craniata</taxon>
        <taxon>Vertebrata</taxon>
        <taxon>Euteleostomi</taxon>
        <taxon>Actinopterygii</taxon>
        <taxon>Neopterygii</taxon>
        <taxon>Teleostei</taxon>
        <taxon>Neoteleostei</taxon>
        <taxon>Acanthomorphata</taxon>
        <taxon>Ovalentaria</taxon>
        <taxon>Atherinomorphae</taxon>
        <taxon>Cyprinodontiformes</taxon>
        <taxon>Goodeidae</taxon>
        <taxon>Ataeniobius</taxon>
    </lineage>
</organism>
<evidence type="ECO:0000313" key="1">
    <source>
        <dbReference type="EMBL" id="MED6262531.1"/>
    </source>
</evidence>
<dbReference type="EMBL" id="JAHUTI010093043">
    <property type="protein sequence ID" value="MED6262531.1"/>
    <property type="molecule type" value="Genomic_DNA"/>
</dbReference>
<name>A0ABU7CKA0_9TELE</name>
<accession>A0ABU7CKA0</accession>
<proteinExistence type="predicted"/>
<protein>
    <submittedName>
        <fullName evidence="1">Uncharacterized protein</fullName>
    </submittedName>
</protein>
<gene>
    <name evidence="1" type="ORF">ATANTOWER_021187</name>
</gene>
<keyword evidence="2" id="KW-1185">Reference proteome</keyword>
<reference evidence="1 2" key="1">
    <citation type="submission" date="2021-07" db="EMBL/GenBank/DDBJ databases">
        <authorList>
            <person name="Palmer J.M."/>
        </authorList>
    </citation>
    <scope>NUCLEOTIDE SEQUENCE [LARGE SCALE GENOMIC DNA]</scope>
    <source>
        <strain evidence="1 2">AT_MEX2019</strain>
        <tissue evidence="1">Muscle</tissue>
    </source>
</reference>
<dbReference type="Proteomes" id="UP001345963">
    <property type="component" value="Unassembled WGS sequence"/>
</dbReference>
<comment type="caution">
    <text evidence="1">The sequence shown here is derived from an EMBL/GenBank/DDBJ whole genome shotgun (WGS) entry which is preliminary data.</text>
</comment>
<sequence>MFPGVSGLWFHGWFCCSVDSCRQGLWARRCSSVGLLHCGSWVVPLWLSSVLLWGFAIIPAVVLPGSPCSGGPLDICGSDLLHVCPGSRGHPTQANLKVTMRFCGSVGSCQTLCSTTAESALIQTVQTRLSLCMAT</sequence>
<evidence type="ECO:0000313" key="2">
    <source>
        <dbReference type="Proteomes" id="UP001345963"/>
    </source>
</evidence>